<gene>
    <name evidence="3" type="ORF">DSL99_3231</name>
</gene>
<dbReference type="AlphaFoldDB" id="A0A4Q0PIK5"/>
<dbReference type="InterPro" id="IPR029044">
    <property type="entry name" value="Nucleotide-diphossugar_trans"/>
</dbReference>
<evidence type="ECO:0000313" key="3">
    <source>
        <dbReference type="EMBL" id="RXG26921.1"/>
    </source>
</evidence>
<dbReference type="STRING" id="1122159.SAMN02745246_02434"/>
<protein>
    <submittedName>
        <fullName evidence="3">Glycosyltransferase involved in cell wall biosynthesis</fullName>
    </submittedName>
</protein>
<evidence type="ECO:0000313" key="4">
    <source>
        <dbReference type="Proteomes" id="UP000290608"/>
    </source>
</evidence>
<keyword evidence="1" id="KW-0472">Membrane</keyword>
<keyword evidence="1" id="KW-1133">Transmembrane helix</keyword>
<dbReference type="CDD" id="cd00761">
    <property type="entry name" value="Glyco_tranf_GTA_type"/>
    <property type="match status" value="1"/>
</dbReference>
<feature type="transmembrane region" description="Helical" evidence="1">
    <location>
        <begin position="291"/>
        <end position="307"/>
    </location>
</feature>
<dbReference type="InterPro" id="IPR001173">
    <property type="entry name" value="Glyco_trans_2-like"/>
</dbReference>
<dbReference type="Proteomes" id="UP000290608">
    <property type="component" value="Unassembled WGS sequence"/>
</dbReference>
<dbReference type="GO" id="GO:0016758">
    <property type="term" value="F:hexosyltransferase activity"/>
    <property type="evidence" value="ECO:0007669"/>
    <property type="project" value="UniProtKB-ARBA"/>
</dbReference>
<organism evidence="3 4">
    <name type="scientific">Leeuwenhoekiella marinoflava</name>
    <dbReference type="NCBI Taxonomy" id="988"/>
    <lineage>
        <taxon>Bacteria</taxon>
        <taxon>Pseudomonadati</taxon>
        <taxon>Bacteroidota</taxon>
        <taxon>Flavobacteriia</taxon>
        <taxon>Flavobacteriales</taxon>
        <taxon>Flavobacteriaceae</taxon>
        <taxon>Leeuwenhoekiella</taxon>
    </lineage>
</organism>
<sequence>MESNKSSKVTILLATFNRAHLILETLESIKNQTYRNFECLITDDNSIDDTELVVNQFIKTDSRFLYFEKPSTYIKGLSATRNYGLDLAKDLKSKFILFVDDDDILHPQNLEICTKAFDSNNLDFIHYKIKPFNNYIKRFSDIREFKRIDDVSDKRLIDVLDNIIPLASCSVMWRKTALQGERFKEGLYYAEELEFYSRLLIKERKGGRINVELYYNRKHEHSNTAAFFNGNLKYTESLIRAYQICIDNLIESNKMNYTSAKFFVWKAVVKKEKSLYQAIMRKSALNAVNTIRLWFLYNFSGVVGFFLKMKKGWRTKF</sequence>
<comment type="caution">
    <text evidence="3">The sequence shown here is derived from an EMBL/GenBank/DDBJ whole genome shotgun (WGS) entry which is preliminary data.</text>
</comment>
<dbReference type="Gene3D" id="3.90.550.10">
    <property type="entry name" value="Spore Coat Polysaccharide Biosynthesis Protein SpsA, Chain A"/>
    <property type="match status" value="1"/>
</dbReference>
<keyword evidence="1" id="KW-0812">Transmembrane</keyword>
<dbReference type="SUPFAM" id="SSF53448">
    <property type="entry name" value="Nucleotide-diphospho-sugar transferases"/>
    <property type="match status" value="1"/>
</dbReference>
<dbReference type="EMBL" id="QOVL01000018">
    <property type="protein sequence ID" value="RXG26921.1"/>
    <property type="molecule type" value="Genomic_DNA"/>
</dbReference>
<dbReference type="Pfam" id="PF00535">
    <property type="entry name" value="Glycos_transf_2"/>
    <property type="match status" value="1"/>
</dbReference>
<feature type="domain" description="Glycosyltransferase 2-like" evidence="2">
    <location>
        <begin position="10"/>
        <end position="166"/>
    </location>
</feature>
<proteinExistence type="predicted"/>
<evidence type="ECO:0000256" key="1">
    <source>
        <dbReference type="SAM" id="Phobius"/>
    </source>
</evidence>
<reference evidence="3 4" key="1">
    <citation type="submission" date="2018-07" db="EMBL/GenBank/DDBJ databases">
        <title>Leeuwenhoekiella genomics.</title>
        <authorList>
            <person name="Tahon G."/>
            <person name="Willems A."/>
        </authorList>
    </citation>
    <scope>NUCLEOTIDE SEQUENCE [LARGE SCALE GENOMIC DNA]</scope>
    <source>
        <strain evidence="3 4">LMG 1345</strain>
    </source>
</reference>
<dbReference type="RefSeq" id="WP_073099505.1">
    <property type="nucleotide sequence ID" value="NZ_QOVL01000018.1"/>
</dbReference>
<accession>A0A4Q0PIK5</accession>
<name>A0A4Q0PIK5_9FLAO</name>
<dbReference type="PANTHER" id="PTHR22916:SF3">
    <property type="entry name" value="UDP-GLCNAC:BETAGAL BETA-1,3-N-ACETYLGLUCOSAMINYLTRANSFERASE-LIKE PROTEIN 1"/>
    <property type="match status" value="1"/>
</dbReference>
<evidence type="ECO:0000259" key="2">
    <source>
        <dbReference type="Pfam" id="PF00535"/>
    </source>
</evidence>
<dbReference type="PANTHER" id="PTHR22916">
    <property type="entry name" value="GLYCOSYLTRANSFERASE"/>
    <property type="match status" value="1"/>
</dbReference>
<keyword evidence="3" id="KW-0808">Transferase</keyword>